<keyword evidence="3 10" id="KW-0132">Cell division</keyword>
<comment type="similarity">
    <text evidence="10">Belongs to the MurCDEF family. MurF subfamily.</text>
</comment>
<evidence type="ECO:0000259" key="13">
    <source>
        <dbReference type="Pfam" id="PF02875"/>
    </source>
</evidence>
<evidence type="ECO:0000256" key="9">
    <source>
        <dbReference type="ARBA" id="ARBA00023316"/>
    </source>
</evidence>
<dbReference type="InterPro" id="IPR036615">
    <property type="entry name" value="Mur_ligase_C_dom_sf"/>
</dbReference>
<dbReference type="Pfam" id="PF08245">
    <property type="entry name" value="Mur_ligase_M"/>
    <property type="match status" value="1"/>
</dbReference>
<evidence type="ECO:0000256" key="11">
    <source>
        <dbReference type="RuleBase" id="RU004136"/>
    </source>
</evidence>
<proteinExistence type="inferred from homology"/>
<comment type="catalytic activity">
    <reaction evidence="10 11">
        <text>D-alanyl-D-alanine + UDP-N-acetyl-alpha-D-muramoyl-L-alanyl-gamma-D-glutamyl-meso-2,6-diaminopimelate + ATP = UDP-N-acetyl-alpha-D-muramoyl-L-alanyl-gamma-D-glutamyl-meso-2,6-diaminopimeloyl-D-alanyl-D-alanine + ADP + phosphate + H(+)</text>
        <dbReference type="Rhea" id="RHEA:28374"/>
        <dbReference type="ChEBI" id="CHEBI:15378"/>
        <dbReference type="ChEBI" id="CHEBI:30616"/>
        <dbReference type="ChEBI" id="CHEBI:43474"/>
        <dbReference type="ChEBI" id="CHEBI:57822"/>
        <dbReference type="ChEBI" id="CHEBI:61386"/>
        <dbReference type="ChEBI" id="CHEBI:83905"/>
        <dbReference type="ChEBI" id="CHEBI:456216"/>
        <dbReference type="EC" id="6.3.2.10"/>
    </reaction>
</comment>
<dbReference type="RefSeq" id="WP_209461426.1">
    <property type="nucleotide sequence ID" value="NZ_CP110224.1"/>
</dbReference>
<accession>A0ABS4ICY0</accession>
<dbReference type="SUPFAM" id="SSF53623">
    <property type="entry name" value="MurD-like peptide ligases, catalytic domain"/>
    <property type="match status" value="1"/>
</dbReference>
<evidence type="ECO:0000256" key="10">
    <source>
        <dbReference type="HAMAP-Rule" id="MF_02019"/>
    </source>
</evidence>
<dbReference type="EMBL" id="JAGGKX010000001">
    <property type="protein sequence ID" value="MBP1968196.1"/>
    <property type="molecule type" value="Genomic_DNA"/>
</dbReference>
<sequence length="454" mass="50650">MLFTTRWLSSIFTDFNRNTDEPIAIEEVFTDSRVQVKNALFVPIIGENFDGHHYLKQAIANGAVAALWNRETSLPESLPTDFLVFYVDDTIGSLQQLATNYRDEINPIVIGITGSNGKTTTKDLVASMLKEVYETHYTNGNFNNHIGLPLTILSMPRNTQVLVLEMGMSDFGEIDLLSKIATPDHVMITNIGESHIEHLGSREGIKEAKMEITNGMKTDGLVFIDGDEPLLKDIHKQKNCITCGFREDNDVIIQNVDVRLNHTNFQLADGNAYMVPLLGKHHALNAALAIALGERLGVNSERRKNALLSLQQTGMRFEMVRGMNDASIINDAYNASPTSMKAAIDVVKQMDGFVEKVLILGDVLELGEHSEEMHRSVASHIDAPITAILTYGDEAAYISEAVKENNPSLYCSHFHSKEELIYALQPYLKRESLLLFKASRGLQFESFINEIIHP</sequence>
<dbReference type="Gene3D" id="3.40.1190.10">
    <property type="entry name" value="Mur-like, catalytic domain"/>
    <property type="match status" value="1"/>
</dbReference>
<name>A0ABS4ICY0_9BACI</name>
<evidence type="ECO:0000256" key="4">
    <source>
        <dbReference type="ARBA" id="ARBA00022741"/>
    </source>
</evidence>
<dbReference type="Gene3D" id="3.40.1390.10">
    <property type="entry name" value="MurE/MurF, N-terminal domain"/>
    <property type="match status" value="1"/>
</dbReference>
<protein>
    <recommendedName>
        <fullName evidence="10 11">UDP-N-acetylmuramoyl-tripeptide--D-alanyl-D-alanine ligase</fullName>
        <ecNumber evidence="10 11">6.3.2.10</ecNumber>
    </recommendedName>
    <alternativeName>
        <fullName evidence="10">D-alanyl-D-alanine-adding enzyme</fullName>
    </alternativeName>
</protein>
<reference evidence="15 16" key="1">
    <citation type="submission" date="2021-03" db="EMBL/GenBank/DDBJ databases">
        <title>Genomic Encyclopedia of Type Strains, Phase IV (KMG-IV): sequencing the most valuable type-strain genomes for metagenomic binning, comparative biology and taxonomic classification.</title>
        <authorList>
            <person name="Goeker M."/>
        </authorList>
    </citation>
    <scope>NUCLEOTIDE SEQUENCE [LARGE SCALE GENOMIC DNA]</scope>
    <source>
        <strain evidence="15 16">DSM 25609</strain>
    </source>
</reference>
<keyword evidence="1 10" id="KW-0963">Cytoplasm</keyword>
<keyword evidence="9 10" id="KW-0961">Cell wall biogenesis/degradation</keyword>
<feature type="domain" description="Mur ligase C-terminal" evidence="13">
    <location>
        <begin position="315"/>
        <end position="440"/>
    </location>
</feature>
<dbReference type="Pfam" id="PF02875">
    <property type="entry name" value="Mur_ligase_C"/>
    <property type="match status" value="1"/>
</dbReference>
<dbReference type="EC" id="6.3.2.10" evidence="10 11"/>
<evidence type="ECO:0000313" key="15">
    <source>
        <dbReference type="EMBL" id="MBP1968196.1"/>
    </source>
</evidence>
<keyword evidence="7 10" id="KW-0573">Peptidoglycan synthesis</keyword>
<dbReference type="Pfam" id="PF01225">
    <property type="entry name" value="Mur_ligase"/>
    <property type="match status" value="1"/>
</dbReference>
<evidence type="ECO:0000256" key="1">
    <source>
        <dbReference type="ARBA" id="ARBA00022490"/>
    </source>
</evidence>
<dbReference type="PANTHER" id="PTHR43024">
    <property type="entry name" value="UDP-N-ACETYLMURAMOYL-TRIPEPTIDE--D-ALANYL-D-ALANINE LIGASE"/>
    <property type="match status" value="1"/>
</dbReference>
<gene>
    <name evidence="10" type="primary">murF</name>
    <name evidence="15" type="ORF">J2Z83_000288</name>
</gene>
<keyword evidence="5 10" id="KW-0067">ATP-binding</keyword>
<dbReference type="InterPro" id="IPR036565">
    <property type="entry name" value="Mur-like_cat_sf"/>
</dbReference>
<dbReference type="NCBIfam" id="TIGR01143">
    <property type="entry name" value="murF"/>
    <property type="match status" value="1"/>
</dbReference>
<evidence type="ECO:0000256" key="7">
    <source>
        <dbReference type="ARBA" id="ARBA00022984"/>
    </source>
</evidence>
<evidence type="ECO:0000259" key="14">
    <source>
        <dbReference type="Pfam" id="PF08245"/>
    </source>
</evidence>
<evidence type="ECO:0000259" key="12">
    <source>
        <dbReference type="Pfam" id="PF01225"/>
    </source>
</evidence>
<dbReference type="HAMAP" id="MF_02019">
    <property type="entry name" value="MurF"/>
    <property type="match status" value="1"/>
</dbReference>
<keyword evidence="6 10" id="KW-0133">Cell shape</keyword>
<feature type="domain" description="Mur ligase N-terminal catalytic" evidence="12">
    <location>
        <begin position="26"/>
        <end position="101"/>
    </location>
</feature>
<dbReference type="InterPro" id="IPR013221">
    <property type="entry name" value="Mur_ligase_cen"/>
</dbReference>
<comment type="function">
    <text evidence="10 11">Involved in cell wall formation. Catalyzes the final step in the synthesis of UDP-N-acetylmuramoyl-pentapeptide, the precursor of murein.</text>
</comment>
<evidence type="ECO:0000256" key="6">
    <source>
        <dbReference type="ARBA" id="ARBA00022960"/>
    </source>
</evidence>
<dbReference type="InterPro" id="IPR051046">
    <property type="entry name" value="MurCDEF_CellWall_CoF430Synth"/>
</dbReference>
<comment type="pathway">
    <text evidence="10 11">Cell wall biogenesis; peptidoglycan biosynthesis.</text>
</comment>
<feature type="binding site" evidence="10">
    <location>
        <begin position="114"/>
        <end position="120"/>
    </location>
    <ligand>
        <name>ATP</name>
        <dbReference type="ChEBI" id="CHEBI:30616"/>
    </ligand>
</feature>
<dbReference type="SUPFAM" id="SSF63418">
    <property type="entry name" value="MurE/MurF N-terminal domain"/>
    <property type="match status" value="1"/>
</dbReference>
<evidence type="ECO:0000313" key="16">
    <source>
        <dbReference type="Proteomes" id="UP001519345"/>
    </source>
</evidence>
<keyword evidence="16" id="KW-1185">Reference proteome</keyword>
<dbReference type="InterPro" id="IPR005863">
    <property type="entry name" value="UDP-N-AcMur_synth"/>
</dbReference>
<keyword evidence="8 10" id="KW-0131">Cell cycle</keyword>
<evidence type="ECO:0000256" key="5">
    <source>
        <dbReference type="ARBA" id="ARBA00022840"/>
    </source>
</evidence>
<dbReference type="Gene3D" id="3.90.190.20">
    <property type="entry name" value="Mur ligase, C-terminal domain"/>
    <property type="match status" value="1"/>
</dbReference>
<dbReference type="SUPFAM" id="SSF53244">
    <property type="entry name" value="MurD-like peptide ligases, peptide-binding domain"/>
    <property type="match status" value="1"/>
</dbReference>
<evidence type="ECO:0000256" key="2">
    <source>
        <dbReference type="ARBA" id="ARBA00022598"/>
    </source>
</evidence>
<dbReference type="InterPro" id="IPR000713">
    <property type="entry name" value="Mur_ligase_N"/>
</dbReference>
<dbReference type="Proteomes" id="UP001519345">
    <property type="component" value="Unassembled WGS sequence"/>
</dbReference>
<organism evidence="15 16">
    <name type="scientific">Virgibacillus natechei</name>
    <dbReference type="NCBI Taxonomy" id="1216297"/>
    <lineage>
        <taxon>Bacteria</taxon>
        <taxon>Bacillati</taxon>
        <taxon>Bacillota</taxon>
        <taxon>Bacilli</taxon>
        <taxon>Bacillales</taxon>
        <taxon>Bacillaceae</taxon>
        <taxon>Virgibacillus</taxon>
    </lineage>
</organism>
<dbReference type="InterPro" id="IPR004101">
    <property type="entry name" value="Mur_ligase_C"/>
</dbReference>
<evidence type="ECO:0000256" key="8">
    <source>
        <dbReference type="ARBA" id="ARBA00023306"/>
    </source>
</evidence>
<dbReference type="GO" id="GO:0047480">
    <property type="term" value="F:UDP-N-acetylmuramoyl-tripeptide-D-alanyl-D-alanine ligase activity"/>
    <property type="evidence" value="ECO:0007669"/>
    <property type="project" value="UniProtKB-EC"/>
</dbReference>
<comment type="subcellular location">
    <subcellularLocation>
        <location evidence="10 11">Cytoplasm</location>
    </subcellularLocation>
</comment>
<keyword evidence="4 10" id="KW-0547">Nucleotide-binding</keyword>
<comment type="caution">
    <text evidence="15">The sequence shown here is derived from an EMBL/GenBank/DDBJ whole genome shotgun (WGS) entry which is preliminary data.</text>
</comment>
<dbReference type="InterPro" id="IPR035911">
    <property type="entry name" value="MurE/MurF_N"/>
</dbReference>
<evidence type="ECO:0000256" key="3">
    <source>
        <dbReference type="ARBA" id="ARBA00022618"/>
    </source>
</evidence>
<dbReference type="PANTHER" id="PTHR43024:SF1">
    <property type="entry name" value="UDP-N-ACETYLMURAMOYL-TRIPEPTIDE--D-ALANYL-D-ALANINE LIGASE"/>
    <property type="match status" value="1"/>
</dbReference>
<keyword evidence="2 10" id="KW-0436">Ligase</keyword>
<feature type="domain" description="Mur ligase central" evidence="14">
    <location>
        <begin position="112"/>
        <end position="292"/>
    </location>
</feature>